<dbReference type="InterPro" id="IPR007263">
    <property type="entry name" value="DCC1-like"/>
</dbReference>
<protein>
    <recommendedName>
        <fullName evidence="3">Thiol-disulfide oxidoreductase</fullName>
    </recommendedName>
</protein>
<keyword evidence="2" id="KW-1185">Reference proteome</keyword>
<proteinExistence type="predicted"/>
<sequence length="146" mass="17555">MFQKIESTNFPPTQTLLVWDGKCGFCKFWITRWQQQTQGKIKFVTYQEAAENFKDIPLKEFKKSSKVIEPDGRVYNGPDSAYRSLYIAGNKKWHRWYKTYKLFTYISDHGYNHIAKNRSFYFKITKAFLGSNPKKFQPYWVFYLLI</sequence>
<dbReference type="GeneID" id="94370043"/>
<evidence type="ECO:0000313" key="1">
    <source>
        <dbReference type="EMBL" id="GGZ61546.1"/>
    </source>
</evidence>
<dbReference type="Pfam" id="PF04134">
    <property type="entry name" value="DCC1-like"/>
    <property type="match status" value="1"/>
</dbReference>
<accession>A0ABQ3BY91</accession>
<dbReference type="EMBL" id="BMWY01000007">
    <property type="protein sequence ID" value="GGZ61546.1"/>
    <property type="molecule type" value="Genomic_DNA"/>
</dbReference>
<name>A0ABQ3BY91_9FLAO</name>
<reference evidence="2" key="1">
    <citation type="journal article" date="2019" name="Int. J. Syst. Evol. Microbiol.">
        <title>The Global Catalogue of Microorganisms (GCM) 10K type strain sequencing project: providing services to taxonomists for standard genome sequencing and annotation.</title>
        <authorList>
            <consortium name="The Broad Institute Genomics Platform"/>
            <consortium name="The Broad Institute Genome Sequencing Center for Infectious Disease"/>
            <person name="Wu L."/>
            <person name="Ma J."/>
        </authorList>
    </citation>
    <scope>NUCLEOTIDE SEQUENCE [LARGE SCALE GENOMIC DNA]</scope>
    <source>
        <strain evidence="2">KCTC 12708</strain>
    </source>
</reference>
<evidence type="ECO:0008006" key="3">
    <source>
        <dbReference type="Google" id="ProtNLM"/>
    </source>
</evidence>
<comment type="caution">
    <text evidence="1">The sequence shown here is derived from an EMBL/GenBank/DDBJ whole genome shotgun (WGS) entry which is preliminary data.</text>
</comment>
<evidence type="ECO:0000313" key="2">
    <source>
        <dbReference type="Proteomes" id="UP000615593"/>
    </source>
</evidence>
<dbReference type="Proteomes" id="UP000615593">
    <property type="component" value="Unassembled WGS sequence"/>
</dbReference>
<dbReference type="RefSeq" id="WP_027886329.1">
    <property type="nucleotide sequence ID" value="NZ_BMWY01000007.1"/>
</dbReference>
<gene>
    <name evidence="1" type="ORF">GCM10008088_23770</name>
</gene>
<organism evidence="1 2">
    <name type="scientific">Mesonia mobilis</name>
    <dbReference type="NCBI Taxonomy" id="369791"/>
    <lineage>
        <taxon>Bacteria</taxon>
        <taxon>Pseudomonadati</taxon>
        <taxon>Bacteroidota</taxon>
        <taxon>Flavobacteriia</taxon>
        <taxon>Flavobacteriales</taxon>
        <taxon>Flavobacteriaceae</taxon>
        <taxon>Mesonia</taxon>
    </lineage>
</organism>